<dbReference type="AlphaFoldDB" id="A0A0E9QLE1"/>
<reference evidence="1" key="2">
    <citation type="journal article" date="2015" name="Fish Shellfish Immunol.">
        <title>Early steps in the European eel (Anguilla anguilla)-Vibrio vulnificus interaction in the gills: Role of the RtxA13 toxin.</title>
        <authorList>
            <person name="Callol A."/>
            <person name="Pajuelo D."/>
            <person name="Ebbesson L."/>
            <person name="Teles M."/>
            <person name="MacKenzie S."/>
            <person name="Amaro C."/>
        </authorList>
    </citation>
    <scope>NUCLEOTIDE SEQUENCE</scope>
</reference>
<name>A0A0E9QLE1_ANGAN</name>
<proteinExistence type="predicted"/>
<evidence type="ECO:0000313" key="1">
    <source>
        <dbReference type="EMBL" id="JAH17180.1"/>
    </source>
</evidence>
<protein>
    <submittedName>
        <fullName evidence="1">Uncharacterized protein</fullName>
    </submittedName>
</protein>
<accession>A0A0E9QLE1</accession>
<dbReference type="EMBL" id="GBXM01091397">
    <property type="protein sequence ID" value="JAH17180.1"/>
    <property type="molecule type" value="Transcribed_RNA"/>
</dbReference>
<reference evidence="1" key="1">
    <citation type="submission" date="2014-11" db="EMBL/GenBank/DDBJ databases">
        <authorList>
            <person name="Amaro Gonzalez C."/>
        </authorList>
    </citation>
    <scope>NUCLEOTIDE SEQUENCE</scope>
</reference>
<organism evidence="1">
    <name type="scientific">Anguilla anguilla</name>
    <name type="common">European freshwater eel</name>
    <name type="synonym">Muraena anguilla</name>
    <dbReference type="NCBI Taxonomy" id="7936"/>
    <lineage>
        <taxon>Eukaryota</taxon>
        <taxon>Metazoa</taxon>
        <taxon>Chordata</taxon>
        <taxon>Craniata</taxon>
        <taxon>Vertebrata</taxon>
        <taxon>Euteleostomi</taxon>
        <taxon>Actinopterygii</taxon>
        <taxon>Neopterygii</taxon>
        <taxon>Teleostei</taxon>
        <taxon>Anguilliformes</taxon>
        <taxon>Anguillidae</taxon>
        <taxon>Anguilla</taxon>
    </lineage>
</organism>
<sequence>MCCLTPPPLRVAERLEPGNMSRQAFILTKITVTLISIQSMLSPC</sequence>